<proteinExistence type="predicted"/>
<dbReference type="SUPFAM" id="SSF69318">
    <property type="entry name" value="Integrin alpha N-terminal domain"/>
    <property type="match status" value="2"/>
</dbReference>
<comment type="caution">
    <text evidence="3">The sequence shown here is derived from an EMBL/GenBank/DDBJ whole genome shotgun (WGS) entry which is preliminary data.</text>
</comment>
<reference evidence="3 4" key="1">
    <citation type="submission" date="2018-07" db="EMBL/GenBank/DDBJ databases">
        <title>Genome analysis of Runella aurantiaca.</title>
        <authorList>
            <person name="Yang X."/>
        </authorList>
    </citation>
    <scope>NUCLEOTIDE SEQUENCE [LARGE SCALE GENOMIC DNA]</scope>
    <source>
        <strain evidence="3 4">YX9</strain>
    </source>
</reference>
<dbReference type="InterPro" id="IPR028994">
    <property type="entry name" value="Integrin_alpha_N"/>
</dbReference>
<dbReference type="InterPro" id="IPR026444">
    <property type="entry name" value="Secre_tail"/>
</dbReference>
<evidence type="ECO:0000256" key="1">
    <source>
        <dbReference type="ARBA" id="ARBA00022729"/>
    </source>
</evidence>
<sequence length="784" mass="86089">MRMRQIIHSKMILRGFLRWSVPLSLCFICVVMGFKSFGQTFSFRWDNSAKVLKNNAPILNPWAGGLNSAQFSKMHLNDDGTEDLVIFDRSSQQVSTFLAVHQANVITWQHAPQYEVKFPSNLLYWMLLVDYDRDGRKDLFTSTVAGIRVFRNIPATDGFSWSLVADPLLTQGFSGNINLYVPSTDLPAITDVDDDGDIDILTFDFTGASLELHQNLSKEQNSTQPFVFRKVTTNWGRFTATSSCDKYELNLEPAGTEVQAPEQVRTNAATLSEALGGPLSNAKIQHAGNTLWVGDIDGDGRKDILHGHVACNNVTLLKNVGGNGMAALIGSVQSNFPAQAPINYPFFPSAYIEDLDGDGIQDLVASPSSTDIASNSLINLRQSNWFYRNEGTALKPNFVYRQPDFLQDGMIDLGENATPALADIDGDGDLDLVVGYGGLRTQTGYRSSLQLYRNTGTATQAQFELVSTDFQNLGNQLFSKENLMPVNTKPFFADLNGDGTLDLGFWANTFKGMDIRFVPNTSPRGAAMQLDTTRLTKLPNPVNFSNGENLLYYDIDQDGKLDVLVSKNSGNVEFHRNTGSTLAPVYELKTNVFGGLDVDFNKRSQGMAVADLNGDRKPELILGDLLGRLRVYQNFTTPDATLKSDTNLIFNEFAGKTAFLRIGAGLFPAVGDLDGDQLPELLIGSNTGGIKYLKNTSPKVNPPVETLELIVYPNPTSNFLYALVPVTGQLEIITINGQVIKSQSVTQVIAEASFDVSRLAQGIYFVRLIGTDGSQTTRKVVIAR</sequence>
<dbReference type="PANTHER" id="PTHR44103">
    <property type="entry name" value="PROPROTEIN CONVERTASE P"/>
    <property type="match status" value="1"/>
</dbReference>
<dbReference type="NCBIfam" id="TIGR04183">
    <property type="entry name" value="Por_Secre_tail"/>
    <property type="match status" value="1"/>
</dbReference>
<dbReference type="Pfam" id="PF18962">
    <property type="entry name" value="Por_Secre_tail"/>
    <property type="match status" value="1"/>
</dbReference>
<dbReference type="Pfam" id="PF13517">
    <property type="entry name" value="FG-GAP_3"/>
    <property type="match status" value="2"/>
</dbReference>
<evidence type="ECO:0000313" key="3">
    <source>
        <dbReference type="EMBL" id="RDB04119.1"/>
    </source>
</evidence>
<dbReference type="Proteomes" id="UP000253141">
    <property type="component" value="Unassembled WGS sequence"/>
</dbReference>
<evidence type="ECO:0000313" key="4">
    <source>
        <dbReference type="Proteomes" id="UP000253141"/>
    </source>
</evidence>
<dbReference type="EMBL" id="QPIW01000019">
    <property type="protein sequence ID" value="RDB04119.1"/>
    <property type="molecule type" value="Genomic_DNA"/>
</dbReference>
<name>A0A369I322_9BACT</name>
<dbReference type="InterPro" id="IPR013517">
    <property type="entry name" value="FG-GAP"/>
</dbReference>
<dbReference type="PANTHER" id="PTHR44103:SF1">
    <property type="entry name" value="PROPROTEIN CONVERTASE P"/>
    <property type="match status" value="1"/>
</dbReference>
<evidence type="ECO:0000259" key="2">
    <source>
        <dbReference type="Pfam" id="PF18962"/>
    </source>
</evidence>
<gene>
    <name evidence="3" type="ORF">DVG78_20265</name>
</gene>
<keyword evidence="1" id="KW-0732">Signal</keyword>
<protein>
    <submittedName>
        <fullName evidence="3">T9SS C-terminal target domain-containing protein</fullName>
    </submittedName>
</protein>
<organism evidence="3 4">
    <name type="scientific">Runella aurantiaca</name>
    <dbReference type="NCBI Taxonomy" id="2282308"/>
    <lineage>
        <taxon>Bacteria</taxon>
        <taxon>Pseudomonadati</taxon>
        <taxon>Bacteroidota</taxon>
        <taxon>Cytophagia</taxon>
        <taxon>Cytophagales</taxon>
        <taxon>Spirosomataceae</taxon>
        <taxon>Runella</taxon>
    </lineage>
</organism>
<feature type="domain" description="Secretion system C-terminal sorting" evidence="2">
    <location>
        <begin position="711"/>
        <end position="782"/>
    </location>
</feature>
<keyword evidence="4" id="KW-1185">Reference proteome</keyword>
<dbReference type="AlphaFoldDB" id="A0A369I322"/>
<accession>A0A369I322</accession>
<dbReference type="Gene3D" id="2.130.10.130">
    <property type="entry name" value="Integrin alpha, N-terminal"/>
    <property type="match status" value="2"/>
</dbReference>